<evidence type="ECO:0000313" key="2">
    <source>
        <dbReference type="Proteomes" id="UP000307440"/>
    </source>
</evidence>
<dbReference type="EMBL" id="ML210304">
    <property type="protein sequence ID" value="TFK20321.1"/>
    <property type="molecule type" value="Genomic_DNA"/>
</dbReference>
<sequence length="194" mass="21777">MLVHTVEAIKSAYMRIASHFPDGYVEFWLLTLIEDQPGLDAPTRYFTHKSACPGVQSLLFRDFDDPNGVLEALREGKFIHGYNNYVEYFERITDSIRAHQYCTVFPTAFKIGDVVEAVIAIGCAAVQNKTLKMLVTLRALTLIDHTERDRAAILCMRQRYTGSKASAAGMTLRCKSPYGTEPEIGNTESAVSWM</sequence>
<protein>
    <submittedName>
        <fullName evidence="1">Uncharacterized protein</fullName>
    </submittedName>
</protein>
<proteinExistence type="predicted"/>
<keyword evidence="2" id="KW-1185">Reference proteome</keyword>
<gene>
    <name evidence="1" type="ORF">FA15DRAFT_659177</name>
</gene>
<name>A0A5C3KJ74_COPMA</name>
<organism evidence="1 2">
    <name type="scientific">Coprinopsis marcescibilis</name>
    <name type="common">Agaric fungus</name>
    <name type="synonym">Psathyrella marcescibilis</name>
    <dbReference type="NCBI Taxonomy" id="230819"/>
    <lineage>
        <taxon>Eukaryota</taxon>
        <taxon>Fungi</taxon>
        <taxon>Dikarya</taxon>
        <taxon>Basidiomycota</taxon>
        <taxon>Agaricomycotina</taxon>
        <taxon>Agaricomycetes</taxon>
        <taxon>Agaricomycetidae</taxon>
        <taxon>Agaricales</taxon>
        <taxon>Agaricineae</taxon>
        <taxon>Psathyrellaceae</taxon>
        <taxon>Coprinopsis</taxon>
    </lineage>
</organism>
<evidence type="ECO:0000313" key="1">
    <source>
        <dbReference type="EMBL" id="TFK20321.1"/>
    </source>
</evidence>
<dbReference type="OrthoDB" id="3269456at2759"/>
<accession>A0A5C3KJ74</accession>
<dbReference type="Proteomes" id="UP000307440">
    <property type="component" value="Unassembled WGS sequence"/>
</dbReference>
<dbReference type="AlphaFoldDB" id="A0A5C3KJ74"/>
<reference evidence="1 2" key="1">
    <citation type="journal article" date="2019" name="Nat. Ecol. Evol.">
        <title>Megaphylogeny resolves global patterns of mushroom evolution.</title>
        <authorList>
            <person name="Varga T."/>
            <person name="Krizsan K."/>
            <person name="Foldi C."/>
            <person name="Dima B."/>
            <person name="Sanchez-Garcia M."/>
            <person name="Sanchez-Ramirez S."/>
            <person name="Szollosi G.J."/>
            <person name="Szarkandi J.G."/>
            <person name="Papp V."/>
            <person name="Albert L."/>
            <person name="Andreopoulos W."/>
            <person name="Angelini C."/>
            <person name="Antonin V."/>
            <person name="Barry K.W."/>
            <person name="Bougher N.L."/>
            <person name="Buchanan P."/>
            <person name="Buyck B."/>
            <person name="Bense V."/>
            <person name="Catcheside P."/>
            <person name="Chovatia M."/>
            <person name="Cooper J."/>
            <person name="Damon W."/>
            <person name="Desjardin D."/>
            <person name="Finy P."/>
            <person name="Geml J."/>
            <person name="Haridas S."/>
            <person name="Hughes K."/>
            <person name="Justo A."/>
            <person name="Karasinski D."/>
            <person name="Kautmanova I."/>
            <person name="Kiss B."/>
            <person name="Kocsube S."/>
            <person name="Kotiranta H."/>
            <person name="LaButti K.M."/>
            <person name="Lechner B.E."/>
            <person name="Liimatainen K."/>
            <person name="Lipzen A."/>
            <person name="Lukacs Z."/>
            <person name="Mihaltcheva S."/>
            <person name="Morgado L.N."/>
            <person name="Niskanen T."/>
            <person name="Noordeloos M.E."/>
            <person name="Ohm R.A."/>
            <person name="Ortiz-Santana B."/>
            <person name="Ovrebo C."/>
            <person name="Racz N."/>
            <person name="Riley R."/>
            <person name="Savchenko A."/>
            <person name="Shiryaev A."/>
            <person name="Soop K."/>
            <person name="Spirin V."/>
            <person name="Szebenyi C."/>
            <person name="Tomsovsky M."/>
            <person name="Tulloss R.E."/>
            <person name="Uehling J."/>
            <person name="Grigoriev I.V."/>
            <person name="Vagvolgyi C."/>
            <person name="Papp T."/>
            <person name="Martin F.M."/>
            <person name="Miettinen O."/>
            <person name="Hibbett D.S."/>
            <person name="Nagy L.G."/>
        </authorList>
    </citation>
    <scope>NUCLEOTIDE SEQUENCE [LARGE SCALE GENOMIC DNA]</scope>
    <source>
        <strain evidence="1 2">CBS 121175</strain>
    </source>
</reference>